<sequence length="321" mass="38000">MIKKIAFLFLTIGLLISCNNESAVEEEISKIPVEVKIDRFDKVFAEATPEDLPQLKKEYPLLFPKQYPDSVWVNMMNDTIQQELNRETVKAFPKFEQEEKIESLFQHLKYYFPQFQVPKVITVTSEVDYRNKVIVADSVVLVSLDTYLGEEHKFYIGLQEYLKKNFRKEQIVPDMATAYAEQFVPQPQGRTFLAAMVYYGKILYLKDRLIPNFSEAQRMGYTEKEMEWALTNEEQIWRYFIEHEVLYDTDSELQRRFINLAPFSKFRLQLDNESPPQLGQYMGWQIVRQFAEKNPDVSLSELLQTDAEELFKKSNYKPRKP</sequence>
<evidence type="ECO:0000313" key="3">
    <source>
        <dbReference type="Proteomes" id="UP000615593"/>
    </source>
</evidence>
<dbReference type="GeneID" id="94369144"/>
<dbReference type="PROSITE" id="PS51257">
    <property type="entry name" value="PROKAR_LIPOPROTEIN"/>
    <property type="match status" value="1"/>
</dbReference>
<protein>
    <recommendedName>
        <fullName evidence="4">Protein involved in gliding motility GldB</fullName>
    </recommendedName>
</protein>
<dbReference type="Proteomes" id="UP000615593">
    <property type="component" value="Unassembled WGS sequence"/>
</dbReference>
<evidence type="ECO:0000256" key="1">
    <source>
        <dbReference type="SAM" id="SignalP"/>
    </source>
</evidence>
<dbReference type="RefSeq" id="WP_027884346.1">
    <property type="nucleotide sequence ID" value="NZ_BMWY01000003.1"/>
</dbReference>
<reference evidence="3" key="1">
    <citation type="journal article" date="2019" name="Int. J. Syst. Evol. Microbiol.">
        <title>The Global Catalogue of Microorganisms (GCM) 10K type strain sequencing project: providing services to taxonomists for standard genome sequencing and annotation.</title>
        <authorList>
            <consortium name="The Broad Institute Genomics Platform"/>
            <consortium name="The Broad Institute Genome Sequencing Center for Infectious Disease"/>
            <person name="Wu L."/>
            <person name="Ma J."/>
        </authorList>
    </citation>
    <scope>NUCLEOTIDE SEQUENCE [LARGE SCALE GENOMIC DNA]</scope>
    <source>
        <strain evidence="3">KCTC 12708</strain>
    </source>
</reference>
<keyword evidence="3" id="KW-1185">Reference proteome</keyword>
<comment type="caution">
    <text evidence="2">The sequence shown here is derived from an EMBL/GenBank/DDBJ whole genome shotgun (WGS) entry which is preliminary data.</text>
</comment>
<dbReference type="Pfam" id="PF25594">
    <property type="entry name" value="GldB_lipo"/>
    <property type="match status" value="1"/>
</dbReference>
<dbReference type="NCBIfam" id="TIGR03514">
    <property type="entry name" value="GldB_lipo"/>
    <property type="match status" value="1"/>
</dbReference>
<evidence type="ECO:0008006" key="4">
    <source>
        <dbReference type="Google" id="ProtNLM"/>
    </source>
</evidence>
<accession>A0ABQ3BQA8</accession>
<dbReference type="InterPro" id="IPR019853">
    <property type="entry name" value="GldB-like"/>
</dbReference>
<name>A0ABQ3BQA8_9FLAO</name>
<gene>
    <name evidence="2" type="ORF">GCM10008088_14760</name>
</gene>
<proteinExistence type="predicted"/>
<dbReference type="EMBL" id="BMWY01000003">
    <property type="protein sequence ID" value="GGZ54136.1"/>
    <property type="molecule type" value="Genomic_DNA"/>
</dbReference>
<feature type="chain" id="PRO_5046808454" description="Protein involved in gliding motility GldB" evidence="1">
    <location>
        <begin position="24"/>
        <end position="321"/>
    </location>
</feature>
<keyword evidence="1" id="KW-0732">Signal</keyword>
<feature type="signal peptide" evidence="1">
    <location>
        <begin position="1"/>
        <end position="23"/>
    </location>
</feature>
<evidence type="ECO:0000313" key="2">
    <source>
        <dbReference type="EMBL" id="GGZ54136.1"/>
    </source>
</evidence>
<organism evidence="2 3">
    <name type="scientific">Mesonia mobilis</name>
    <dbReference type="NCBI Taxonomy" id="369791"/>
    <lineage>
        <taxon>Bacteria</taxon>
        <taxon>Pseudomonadati</taxon>
        <taxon>Bacteroidota</taxon>
        <taxon>Flavobacteriia</taxon>
        <taxon>Flavobacteriales</taxon>
        <taxon>Flavobacteriaceae</taxon>
        <taxon>Mesonia</taxon>
    </lineage>
</organism>